<dbReference type="OrthoDB" id="5890463at2759"/>
<evidence type="ECO:0000313" key="2">
    <source>
        <dbReference type="EMBL" id="EYC36806.1"/>
    </source>
</evidence>
<dbReference type="Proteomes" id="UP000024635">
    <property type="component" value="Unassembled WGS sequence"/>
</dbReference>
<feature type="signal peptide" evidence="1">
    <location>
        <begin position="1"/>
        <end position="17"/>
    </location>
</feature>
<protein>
    <submittedName>
        <fullName evidence="2">Uncharacterized protein</fullName>
    </submittedName>
</protein>
<evidence type="ECO:0000313" key="3">
    <source>
        <dbReference type="Proteomes" id="UP000024635"/>
    </source>
</evidence>
<dbReference type="EMBL" id="JARK01000455">
    <property type="protein sequence ID" value="EYC36806.1"/>
    <property type="molecule type" value="Genomic_DNA"/>
</dbReference>
<accession>A0A016WB17</accession>
<dbReference type="AlphaFoldDB" id="A0A016WB17"/>
<organism evidence="2 3">
    <name type="scientific">Ancylostoma ceylanicum</name>
    <dbReference type="NCBI Taxonomy" id="53326"/>
    <lineage>
        <taxon>Eukaryota</taxon>
        <taxon>Metazoa</taxon>
        <taxon>Ecdysozoa</taxon>
        <taxon>Nematoda</taxon>
        <taxon>Chromadorea</taxon>
        <taxon>Rhabditida</taxon>
        <taxon>Rhabditina</taxon>
        <taxon>Rhabditomorpha</taxon>
        <taxon>Strongyloidea</taxon>
        <taxon>Ancylostomatidae</taxon>
        <taxon>Ancylostomatinae</taxon>
        <taxon>Ancylostoma</taxon>
    </lineage>
</organism>
<sequence length="297" mass="34516">MAMPLLLLAHLLTPALHAGIATSSPHLWDEWEQWEREWNLSRKSELPSTSNPSGSVNEADFYPWTTLRPIVYSTARYRPLPDAVELPKISPGHHADPPTLISLHDMEFFNQYGLDGKEYNASFLLDTLHELKYRLGWREGMYVQPPFSRIPLLNKRKSWQEKGTFHELALKALRMTKNTPYEDLTKFTVAHLINKHLLCYLEAKRILAKAENSALGHSDRKVLRKIVGVLEETVLFGDEPYFDVQNAIKSLQSFYRTVTLQRLHKEDEWIDQQINEGLNIRYDVYGNDAPFFPKQRE</sequence>
<feature type="chain" id="PRO_5001494460" evidence="1">
    <location>
        <begin position="18"/>
        <end position="297"/>
    </location>
</feature>
<gene>
    <name evidence="2" type="primary">Acey_s0855.g2711</name>
    <name evidence="2" type="ORF">Y032_0855g2711</name>
</gene>
<evidence type="ECO:0000256" key="1">
    <source>
        <dbReference type="SAM" id="SignalP"/>
    </source>
</evidence>
<keyword evidence="3" id="KW-1185">Reference proteome</keyword>
<reference evidence="3" key="1">
    <citation type="journal article" date="2015" name="Nat. Genet.">
        <title>The genome and transcriptome of the zoonotic hookworm Ancylostoma ceylanicum identify infection-specific gene families.</title>
        <authorList>
            <person name="Schwarz E.M."/>
            <person name="Hu Y."/>
            <person name="Antoshechkin I."/>
            <person name="Miller M.M."/>
            <person name="Sternberg P.W."/>
            <person name="Aroian R.V."/>
        </authorList>
    </citation>
    <scope>NUCLEOTIDE SEQUENCE</scope>
    <source>
        <strain evidence="3">HY135</strain>
    </source>
</reference>
<name>A0A016WB17_9BILA</name>
<comment type="caution">
    <text evidence="2">The sequence shown here is derived from an EMBL/GenBank/DDBJ whole genome shotgun (WGS) entry which is preliminary data.</text>
</comment>
<keyword evidence="1" id="KW-0732">Signal</keyword>
<proteinExistence type="predicted"/>